<dbReference type="PANTHER" id="PTHR34219">
    <property type="entry name" value="IRON-REGULATED INNER MEMBRANE PROTEIN-RELATED"/>
    <property type="match status" value="1"/>
</dbReference>
<proteinExistence type="predicted"/>
<dbReference type="InterPro" id="IPR005625">
    <property type="entry name" value="PepSY-ass_TM"/>
</dbReference>
<protein>
    <submittedName>
        <fullName evidence="2">PepSY domain-containing protein</fullName>
    </submittedName>
</protein>
<evidence type="ECO:0000256" key="1">
    <source>
        <dbReference type="SAM" id="Phobius"/>
    </source>
</evidence>
<dbReference type="Pfam" id="PF03929">
    <property type="entry name" value="PepSY_TM"/>
    <property type="match status" value="1"/>
</dbReference>
<organism evidence="2 3">
    <name type="scientific">Terrimonas ginsenosidimutans</name>
    <dbReference type="NCBI Taxonomy" id="2908004"/>
    <lineage>
        <taxon>Bacteria</taxon>
        <taxon>Pseudomonadati</taxon>
        <taxon>Bacteroidota</taxon>
        <taxon>Chitinophagia</taxon>
        <taxon>Chitinophagales</taxon>
        <taxon>Chitinophagaceae</taxon>
        <taxon>Terrimonas</taxon>
    </lineage>
</organism>
<feature type="transmembrane region" description="Helical" evidence="1">
    <location>
        <begin position="196"/>
        <end position="220"/>
    </location>
</feature>
<keyword evidence="1" id="KW-0812">Transmembrane</keyword>
<dbReference type="RefSeq" id="WP_237871175.1">
    <property type="nucleotide sequence ID" value="NZ_JAKLTR010000005.1"/>
</dbReference>
<evidence type="ECO:0000313" key="3">
    <source>
        <dbReference type="Proteomes" id="UP001165367"/>
    </source>
</evidence>
<evidence type="ECO:0000313" key="2">
    <source>
        <dbReference type="EMBL" id="MCG2614602.1"/>
    </source>
</evidence>
<keyword evidence="1" id="KW-1133">Transmembrane helix</keyword>
<dbReference type="Proteomes" id="UP001165367">
    <property type="component" value="Unassembled WGS sequence"/>
</dbReference>
<feature type="transmembrane region" description="Helical" evidence="1">
    <location>
        <begin position="146"/>
        <end position="166"/>
    </location>
</feature>
<name>A0ABS9KQJ8_9BACT</name>
<dbReference type="PANTHER" id="PTHR34219:SF3">
    <property type="entry name" value="BLL7967 PROTEIN"/>
    <property type="match status" value="1"/>
</dbReference>
<gene>
    <name evidence="2" type="ORF">LZZ85_09930</name>
</gene>
<feature type="transmembrane region" description="Helical" evidence="1">
    <location>
        <begin position="347"/>
        <end position="369"/>
    </location>
</feature>
<reference evidence="2" key="1">
    <citation type="submission" date="2022-01" db="EMBL/GenBank/DDBJ databases">
        <authorList>
            <person name="Jo J.-H."/>
            <person name="Im W.-T."/>
        </authorList>
    </citation>
    <scope>NUCLEOTIDE SEQUENCE</scope>
    <source>
        <strain evidence="2">NA20</strain>
    </source>
</reference>
<feature type="transmembrane region" description="Helical" evidence="1">
    <location>
        <begin position="20"/>
        <end position="41"/>
    </location>
</feature>
<keyword evidence="1" id="KW-0472">Membrane</keyword>
<sequence length="391" mass="44171">MAKGKNKLGFKKIIGLVHLWLGLISGVLVVFLGITGCMLAFEHEIRSVTQPYLKTEAQDRAYLSPTVLKENAEKHLEGKKANGIEYPGKGKSAVAYYYDDTDYKLIYLNPYTGETLKVKNMNRDFFRIIINGHFYLWLPPNIGQPIVASATLIFLIMMISGLILWWPKNKAARKQRFSVKWNAKWRRVNYDLHNVLGFYMTWVAIFIAITGLVWGFQWFAKSVYWVSSGGKTMVEHAHPVSDTTKIAQGMNVADHVWNEHKPQVGEKESMGVWYPATHTDPVEIVVNHRPGTYYNADYYHYDQYTGVELSATGSYAGTYKAASLADKLVRMNYDIHVGAVLGLPGKIMAFFASMIAASLPITGFCIWWGRRKKSKAAPRSNVTKAQVLNPA</sequence>
<accession>A0ABS9KQJ8</accession>
<keyword evidence="3" id="KW-1185">Reference proteome</keyword>
<comment type="caution">
    <text evidence="2">The sequence shown here is derived from an EMBL/GenBank/DDBJ whole genome shotgun (WGS) entry which is preliminary data.</text>
</comment>
<dbReference type="EMBL" id="JAKLTR010000005">
    <property type="protein sequence ID" value="MCG2614602.1"/>
    <property type="molecule type" value="Genomic_DNA"/>
</dbReference>